<gene>
    <name evidence="1" type="ORF">CONCODRAFT_4006</name>
</gene>
<proteinExistence type="predicted"/>
<reference evidence="1 2" key="1">
    <citation type="journal article" date="2015" name="Genome Biol. Evol.">
        <title>Phylogenomic analyses indicate that early fungi evolved digesting cell walls of algal ancestors of land plants.</title>
        <authorList>
            <person name="Chang Y."/>
            <person name="Wang S."/>
            <person name="Sekimoto S."/>
            <person name="Aerts A.L."/>
            <person name="Choi C."/>
            <person name="Clum A."/>
            <person name="LaButti K.M."/>
            <person name="Lindquist E.A."/>
            <person name="Yee Ngan C."/>
            <person name="Ohm R.A."/>
            <person name="Salamov A.A."/>
            <person name="Grigoriev I.V."/>
            <person name="Spatafora J.W."/>
            <person name="Berbee M.L."/>
        </authorList>
    </citation>
    <scope>NUCLEOTIDE SEQUENCE [LARGE SCALE GENOMIC DNA]</scope>
    <source>
        <strain evidence="1 2">NRRL 28638</strain>
    </source>
</reference>
<sequence length="113" mass="12598">MGGVGPVLGQLAHFGRFTSERLDYVVKRYSYEAHRLVSVAETGLGGREYLAANQLQLLILPTLDVARLDSIPEVVKGLDVTSYNVARLAKKDQEEFKKLVFETREKIYGKAAI</sequence>
<dbReference type="EMBL" id="KQ964441">
    <property type="protein sequence ID" value="KXN73118.1"/>
    <property type="molecule type" value="Genomic_DNA"/>
</dbReference>
<dbReference type="Proteomes" id="UP000070444">
    <property type="component" value="Unassembled WGS sequence"/>
</dbReference>
<dbReference type="Gene3D" id="1.20.1050.10">
    <property type="match status" value="1"/>
</dbReference>
<keyword evidence="2" id="KW-1185">Reference proteome</keyword>
<dbReference type="OrthoDB" id="422574at2759"/>
<dbReference type="STRING" id="796925.A0A137PDP1"/>
<evidence type="ECO:0000313" key="2">
    <source>
        <dbReference type="Proteomes" id="UP000070444"/>
    </source>
</evidence>
<dbReference type="SUPFAM" id="SSF47616">
    <property type="entry name" value="GST C-terminal domain-like"/>
    <property type="match status" value="1"/>
</dbReference>
<evidence type="ECO:0000313" key="1">
    <source>
        <dbReference type="EMBL" id="KXN73118.1"/>
    </source>
</evidence>
<protein>
    <submittedName>
        <fullName evidence="1">Uncharacterized protein</fullName>
    </submittedName>
</protein>
<dbReference type="InterPro" id="IPR036282">
    <property type="entry name" value="Glutathione-S-Trfase_C_sf"/>
</dbReference>
<dbReference type="AlphaFoldDB" id="A0A137PDP1"/>
<organism evidence="1 2">
    <name type="scientific">Conidiobolus coronatus (strain ATCC 28846 / CBS 209.66 / NRRL 28638)</name>
    <name type="common">Delacroixia coronata</name>
    <dbReference type="NCBI Taxonomy" id="796925"/>
    <lineage>
        <taxon>Eukaryota</taxon>
        <taxon>Fungi</taxon>
        <taxon>Fungi incertae sedis</taxon>
        <taxon>Zoopagomycota</taxon>
        <taxon>Entomophthoromycotina</taxon>
        <taxon>Entomophthoromycetes</taxon>
        <taxon>Entomophthorales</taxon>
        <taxon>Ancylistaceae</taxon>
        <taxon>Conidiobolus</taxon>
    </lineage>
</organism>
<accession>A0A137PDP1</accession>
<name>A0A137PDP1_CONC2</name>